<keyword evidence="1" id="KW-0812">Transmembrane</keyword>
<name>A0A844ZMV8_9SPHN</name>
<feature type="transmembrane region" description="Helical" evidence="1">
    <location>
        <begin position="58"/>
        <end position="75"/>
    </location>
</feature>
<proteinExistence type="predicted"/>
<dbReference type="AlphaFoldDB" id="A0A844ZMV8"/>
<keyword evidence="1" id="KW-0472">Membrane</keyword>
<gene>
    <name evidence="3" type="ORF">GRI32_06650</name>
</gene>
<dbReference type="Proteomes" id="UP000435243">
    <property type="component" value="Unassembled WGS sequence"/>
</dbReference>
<comment type="caution">
    <text evidence="3">The sequence shown here is derived from an EMBL/GenBank/DDBJ whole genome shotgun (WGS) entry which is preliminary data.</text>
</comment>
<keyword evidence="2" id="KW-0732">Signal</keyword>
<evidence type="ECO:0000313" key="3">
    <source>
        <dbReference type="EMBL" id="MXO88416.1"/>
    </source>
</evidence>
<reference evidence="3 4" key="1">
    <citation type="submission" date="2019-12" db="EMBL/GenBank/DDBJ databases">
        <title>Genomic-based taxomic classification of the family Erythrobacteraceae.</title>
        <authorList>
            <person name="Xu L."/>
        </authorList>
    </citation>
    <scope>NUCLEOTIDE SEQUENCE [LARGE SCALE GENOMIC DNA]</scope>
    <source>
        <strain evidence="3 4">JCM 16339</strain>
    </source>
</reference>
<dbReference type="RefSeq" id="WP_160590624.1">
    <property type="nucleotide sequence ID" value="NZ_BAAAFP010000001.1"/>
</dbReference>
<organism evidence="3 4">
    <name type="scientific">Alteraurantiacibacter aestuarii</name>
    <dbReference type="NCBI Taxonomy" id="650004"/>
    <lineage>
        <taxon>Bacteria</taxon>
        <taxon>Pseudomonadati</taxon>
        <taxon>Pseudomonadota</taxon>
        <taxon>Alphaproteobacteria</taxon>
        <taxon>Sphingomonadales</taxon>
        <taxon>Erythrobacteraceae</taxon>
        <taxon>Alteraurantiacibacter</taxon>
    </lineage>
</organism>
<protein>
    <submittedName>
        <fullName evidence="3">Uncharacterized protein</fullName>
    </submittedName>
</protein>
<dbReference type="EMBL" id="WTYY01000003">
    <property type="protein sequence ID" value="MXO88416.1"/>
    <property type="molecule type" value="Genomic_DNA"/>
</dbReference>
<evidence type="ECO:0000256" key="2">
    <source>
        <dbReference type="SAM" id="SignalP"/>
    </source>
</evidence>
<accession>A0A844ZMV8</accession>
<feature type="signal peptide" evidence="2">
    <location>
        <begin position="1"/>
        <end position="23"/>
    </location>
</feature>
<keyword evidence="1" id="KW-1133">Transmembrane helix</keyword>
<keyword evidence="4" id="KW-1185">Reference proteome</keyword>
<evidence type="ECO:0000313" key="4">
    <source>
        <dbReference type="Proteomes" id="UP000435243"/>
    </source>
</evidence>
<feature type="chain" id="PRO_5032483630" evidence="2">
    <location>
        <begin position="24"/>
        <end position="85"/>
    </location>
</feature>
<evidence type="ECO:0000256" key="1">
    <source>
        <dbReference type="SAM" id="Phobius"/>
    </source>
</evidence>
<sequence>MIKNIFACAAAAGLALAPLAAQAGTRANASEVSLAPLSSSQARLPSAIGQNEALDGEISPVFLIIGGLVVIWGIIELTSSKGIIH</sequence>